<protein>
    <submittedName>
        <fullName evidence="1">Uncharacterized protein</fullName>
    </submittedName>
</protein>
<proteinExistence type="predicted"/>
<evidence type="ECO:0000313" key="1">
    <source>
        <dbReference type="EMBL" id="KKL08116.1"/>
    </source>
</evidence>
<comment type="caution">
    <text evidence="1">The sequence shown here is derived from an EMBL/GenBank/DDBJ whole genome shotgun (WGS) entry which is preliminary data.</text>
</comment>
<dbReference type="EMBL" id="LAZR01043011">
    <property type="protein sequence ID" value="KKL08116.1"/>
    <property type="molecule type" value="Genomic_DNA"/>
</dbReference>
<reference evidence="1" key="1">
    <citation type="journal article" date="2015" name="Nature">
        <title>Complex archaea that bridge the gap between prokaryotes and eukaryotes.</title>
        <authorList>
            <person name="Spang A."/>
            <person name="Saw J.H."/>
            <person name="Jorgensen S.L."/>
            <person name="Zaremba-Niedzwiedzka K."/>
            <person name="Martijn J."/>
            <person name="Lind A.E."/>
            <person name="van Eijk R."/>
            <person name="Schleper C."/>
            <person name="Guy L."/>
            <person name="Ettema T.J."/>
        </authorList>
    </citation>
    <scope>NUCLEOTIDE SEQUENCE</scope>
</reference>
<dbReference type="AlphaFoldDB" id="A0A0F9CR22"/>
<name>A0A0F9CR22_9ZZZZ</name>
<gene>
    <name evidence="1" type="ORF">LCGC14_2579100</name>
</gene>
<organism evidence="1">
    <name type="scientific">marine sediment metagenome</name>
    <dbReference type="NCBI Taxonomy" id="412755"/>
    <lineage>
        <taxon>unclassified sequences</taxon>
        <taxon>metagenomes</taxon>
        <taxon>ecological metagenomes</taxon>
    </lineage>
</organism>
<accession>A0A0F9CR22</accession>
<sequence>MNEKKLYYSRKRRKIVIEGAVTKYGKTNTIHIWTLPDPLKLIKSCNLPREKMEKIMEKINRVDHRDKKLKKRP</sequence>